<protein>
    <recommendedName>
        <fullName evidence="4">Glycosyltransferase RgtA/B/C/D-like domain-containing protein</fullName>
    </recommendedName>
</protein>
<dbReference type="AlphaFoldDB" id="A0A7S8E592"/>
<keyword evidence="1" id="KW-0812">Transmembrane</keyword>
<organism evidence="2 3">
    <name type="scientific">Phototrophicus methaneseepsis</name>
    <dbReference type="NCBI Taxonomy" id="2710758"/>
    <lineage>
        <taxon>Bacteria</taxon>
        <taxon>Bacillati</taxon>
        <taxon>Chloroflexota</taxon>
        <taxon>Candidatus Thermofontia</taxon>
        <taxon>Phototrophicales</taxon>
        <taxon>Phototrophicaceae</taxon>
        <taxon>Phototrophicus</taxon>
    </lineage>
</organism>
<dbReference type="RefSeq" id="WP_195168675.1">
    <property type="nucleotide sequence ID" value="NZ_CP062983.1"/>
</dbReference>
<reference evidence="2 3" key="1">
    <citation type="submission" date="2020-02" db="EMBL/GenBank/DDBJ databases">
        <authorList>
            <person name="Zheng R.K."/>
            <person name="Sun C.M."/>
        </authorList>
    </citation>
    <scope>NUCLEOTIDE SEQUENCE [LARGE SCALE GENOMIC DNA]</scope>
    <source>
        <strain evidence="3">rifampicinis</strain>
    </source>
</reference>
<dbReference type="EMBL" id="CP062983">
    <property type="protein sequence ID" value="QPC80600.1"/>
    <property type="molecule type" value="Genomic_DNA"/>
</dbReference>
<feature type="transmembrane region" description="Helical" evidence="1">
    <location>
        <begin position="132"/>
        <end position="150"/>
    </location>
</feature>
<evidence type="ECO:0000313" key="2">
    <source>
        <dbReference type="EMBL" id="QPC80600.1"/>
    </source>
</evidence>
<keyword evidence="1" id="KW-0472">Membrane</keyword>
<feature type="transmembrane region" description="Helical" evidence="1">
    <location>
        <begin position="342"/>
        <end position="362"/>
    </location>
</feature>
<gene>
    <name evidence="2" type="ORF">G4Y79_12845</name>
</gene>
<name>A0A7S8E592_9CHLR</name>
<proteinExistence type="predicted"/>
<feature type="transmembrane region" description="Helical" evidence="1">
    <location>
        <begin position="108"/>
        <end position="126"/>
    </location>
</feature>
<dbReference type="KEGG" id="pmet:G4Y79_12845"/>
<keyword evidence="3" id="KW-1185">Reference proteome</keyword>
<dbReference type="Proteomes" id="UP000594468">
    <property type="component" value="Chromosome"/>
</dbReference>
<keyword evidence="1" id="KW-1133">Transmembrane helix</keyword>
<sequence length="483" mass="54635">MQRLTIQRTAIIVLFLLLFAMASRIPVDGDMWWHLGSGRAILTEGHLIYNDPFSHTLPGAYRVNFDWGMQVMMYPLWQLGGMTAMMLMTSILAVAGMFFVYKAMPDNPYLNAILIVLTAAAAAVFWSPRPQMATFIFTCLTVYLLCRYKWYGEDRLWLFVPLMLFWCNMHAGYIVGFVLLGGLTAGEILNNLLQPGKVSNIGWPGVRKLIIVGILGLLVLPINPYGLDLLIVPFQTFGMQFLRDYIQEWQRPVLTDTQVLPFTLMLILTPVSMLLSKRRIDFGEIILLLGPAYLALTAARNISVFAVVAAPVIAVHLNAFLQRRGWVINAVQRPTRMMVRMNVVLIAVVGLSVGLHVLSNALPSVQADALEDFFPVEAVEYMRTQDYEGEMFNSYNWGGYLIFFYPEARVFIDGRSDMYRDFVDDFAQVALGATDFRPMFDEYNVGYALIESGGEMDAVLSEADGWQRTYEDEMATIFVREDA</sequence>
<feature type="transmembrane region" description="Helical" evidence="1">
    <location>
        <begin position="76"/>
        <end position="101"/>
    </location>
</feature>
<accession>A0A7S8E592</accession>
<evidence type="ECO:0000313" key="3">
    <source>
        <dbReference type="Proteomes" id="UP000594468"/>
    </source>
</evidence>
<feature type="transmembrane region" description="Helical" evidence="1">
    <location>
        <begin position="302"/>
        <end position="321"/>
    </location>
</feature>
<feature type="transmembrane region" description="Helical" evidence="1">
    <location>
        <begin position="157"/>
        <end position="181"/>
    </location>
</feature>
<evidence type="ECO:0008006" key="4">
    <source>
        <dbReference type="Google" id="ProtNLM"/>
    </source>
</evidence>
<feature type="transmembrane region" description="Helical" evidence="1">
    <location>
        <begin position="258"/>
        <end position="275"/>
    </location>
</feature>
<evidence type="ECO:0000256" key="1">
    <source>
        <dbReference type="SAM" id="Phobius"/>
    </source>
</evidence>